<dbReference type="RefSeq" id="XP_013338142.1">
    <property type="nucleotide sequence ID" value="XM_013482688.1"/>
</dbReference>
<name>U6MBA5_EIMMA</name>
<reference evidence="1" key="1">
    <citation type="submission" date="2013-10" db="EMBL/GenBank/DDBJ databases">
        <title>Genomic analysis of the causative agents of coccidiosis in chickens.</title>
        <authorList>
            <person name="Reid A.J."/>
            <person name="Blake D."/>
            <person name="Billington K."/>
            <person name="Browne H."/>
            <person name="Dunn M."/>
            <person name="Hung S."/>
            <person name="Kawahara F."/>
            <person name="Miranda-Saavedra D."/>
            <person name="Mourier T."/>
            <person name="Nagra H."/>
            <person name="Otto T.D."/>
            <person name="Rawlings N."/>
            <person name="Sanchez A."/>
            <person name="Sanders M."/>
            <person name="Subramaniam C."/>
            <person name="Tay Y."/>
            <person name="Dear P."/>
            <person name="Doerig C."/>
            <person name="Gruber A."/>
            <person name="Parkinson J."/>
            <person name="Shirley M."/>
            <person name="Wan K.L."/>
            <person name="Berriman M."/>
            <person name="Tomley F."/>
            <person name="Pain A."/>
        </authorList>
    </citation>
    <scope>NUCLEOTIDE SEQUENCE [LARGE SCALE GENOMIC DNA]</scope>
    <source>
        <strain evidence="1">Weybridge</strain>
    </source>
</reference>
<sequence length="131" mass="15107">MSGSRLSLFFLSRCNLVLQGDQYSLFNRAVFEQEASRAKRINQKNRRGQDFLYLHEPPNQSEFSEFHSSPSSRKTRLSVSQSLAWVPIFEIAAYVLCLAAFPVGGNSILYRCGCSLWCGRYFLLWPPYIIR</sequence>
<dbReference type="GeneID" id="25338149"/>
<dbReference type="EMBL" id="HG722100">
    <property type="protein sequence ID" value="CDJ61492.1"/>
    <property type="molecule type" value="Genomic_DNA"/>
</dbReference>
<dbReference type="AlphaFoldDB" id="U6MBA5"/>
<accession>U6MBA5</accession>
<dbReference type="VEuPathDB" id="ToxoDB:EMWEY_00041630"/>
<evidence type="ECO:0000313" key="2">
    <source>
        <dbReference type="Proteomes" id="UP000030763"/>
    </source>
</evidence>
<reference evidence="1" key="2">
    <citation type="submission" date="2013-10" db="EMBL/GenBank/DDBJ databases">
        <authorList>
            <person name="Aslett M."/>
        </authorList>
    </citation>
    <scope>NUCLEOTIDE SEQUENCE [LARGE SCALE GENOMIC DNA]</scope>
    <source>
        <strain evidence="1">Weybridge</strain>
    </source>
</reference>
<gene>
    <name evidence="1" type="ORF">EMWEY_00041630</name>
</gene>
<proteinExistence type="predicted"/>
<evidence type="ECO:0000313" key="1">
    <source>
        <dbReference type="EMBL" id="CDJ61492.1"/>
    </source>
</evidence>
<protein>
    <submittedName>
        <fullName evidence="1">Uncharacterized protein</fullName>
    </submittedName>
</protein>
<keyword evidence="2" id="KW-1185">Reference proteome</keyword>
<organism evidence="1 2">
    <name type="scientific">Eimeria maxima</name>
    <name type="common">Coccidian parasite</name>
    <dbReference type="NCBI Taxonomy" id="5804"/>
    <lineage>
        <taxon>Eukaryota</taxon>
        <taxon>Sar</taxon>
        <taxon>Alveolata</taxon>
        <taxon>Apicomplexa</taxon>
        <taxon>Conoidasida</taxon>
        <taxon>Coccidia</taxon>
        <taxon>Eucoccidiorida</taxon>
        <taxon>Eimeriorina</taxon>
        <taxon>Eimeriidae</taxon>
        <taxon>Eimeria</taxon>
    </lineage>
</organism>
<dbReference type="Proteomes" id="UP000030763">
    <property type="component" value="Unassembled WGS sequence"/>
</dbReference>